<feature type="binding site" evidence="7">
    <location>
        <position position="191"/>
    </location>
    <ligand>
        <name>substrate</name>
    </ligand>
</feature>
<dbReference type="RefSeq" id="WP_338023391.1">
    <property type="nucleotide sequence ID" value="NZ_SMAI01000003.1"/>
</dbReference>
<dbReference type="InterPro" id="IPR055361">
    <property type="entry name" value="tRNA_methyltr_TrmB_bact"/>
</dbReference>
<comment type="catalytic activity">
    <reaction evidence="1 7">
        <text>guanosine(46) in tRNA + S-adenosyl-L-methionine = N(7)-methylguanosine(46) in tRNA + S-adenosyl-L-homocysteine</text>
        <dbReference type="Rhea" id="RHEA:42708"/>
        <dbReference type="Rhea" id="RHEA-COMP:10188"/>
        <dbReference type="Rhea" id="RHEA-COMP:10189"/>
        <dbReference type="ChEBI" id="CHEBI:57856"/>
        <dbReference type="ChEBI" id="CHEBI:59789"/>
        <dbReference type="ChEBI" id="CHEBI:74269"/>
        <dbReference type="ChEBI" id="CHEBI:74480"/>
        <dbReference type="EC" id="2.1.1.33"/>
    </reaction>
</comment>
<dbReference type="PANTHER" id="PTHR23417:SF14">
    <property type="entry name" value="PENTACOTRIPEPTIDE-REPEAT REGION OF PRORP DOMAIN-CONTAINING PROTEIN"/>
    <property type="match status" value="1"/>
</dbReference>
<evidence type="ECO:0000313" key="9">
    <source>
        <dbReference type="EMBL" id="TCT06244.1"/>
    </source>
</evidence>
<comment type="pathway">
    <text evidence="7">tRNA modification; N(7)-methylguanine-tRNA biosynthesis.</text>
</comment>
<name>A0A4R3LZP9_9HYPH</name>
<evidence type="ECO:0000256" key="6">
    <source>
        <dbReference type="ARBA" id="ARBA00022694"/>
    </source>
</evidence>
<dbReference type="Pfam" id="PF02390">
    <property type="entry name" value="Methyltransf_4"/>
    <property type="match status" value="1"/>
</dbReference>
<feature type="binding site" evidence="7">
    <location>
        <position position="155"/>
    </location>
    <ligand>
        <name>S-adenosyl-L-methionine</name>
        <dbReference type="ChEBI" id="CHEBI:59789"/>
    </ligand>
</feature>
<feature type="region of interest" description="Disordered" evidence="8">
    <location>
        <begin position="1"/>
        <end position="28"/>
    </location>
</feature>
<evidence type="ECO:0000256" key="3">
    <source>
        <dbReference type="ARBA" id="ARBA00022603"/>
    </source>
</evidence>
<keyword evidence="3 7" id="KW-0489">Methyltransferase</keyword>
<dbReference type="InterPro" id="IPR003358">
    <property type="entry name" value="tRNA_(Gua-N-7)_MeTrfase_Trmb"/>
</dbReference>
<evidence type="ECO:0000256" key="8">
    <source>
        <dbReference type="SAM" id="MobiDB-lite"/>
    </source>
</evidence>
<keyword evidence="4 7" id="KW-0808">Transferase</keyword>
<dbReference type="EC" id="2.1.1.33" evidence="7"/>
<evidence type="ECO:0000256" key="2">
    <source>
        <dbReference type="ARBA" id="ARBA00003015"/>
    </source>
</evidence>
<accession>A0A4R3LZP9</accession>
<evidence type="ECO:0000313" key="10">
    <source>
        <dbReference type="Proteomes" id="UP000294664"/>
    </source>
</evidence>
<keyword evidence="5 7" id="KW-0949">S-adenosyl-L-methionine</keyword>
<organism evidence="9 10">
    <name type="scientific">Aquabacter spiritensis</name>
    <dbReference type="NCBI Taxonomy" id="933073"/>
    <lineage>
        <taxon>Bacteria</taxon>
        <taxon>Pseudomonadati</taxon>
        <taxon>Pseudomonadota</taxon>
        <taxon>Alphaproteobacteria</taxon>
        <taxon>Hyphomicrobiales</taxon>
        <taxon>Xanthobacteraceae</taxon>
        <taxon>Aquabacter</taxon>
    </lineage>
</organism>
<dbReference type="Proteomes" id="UP000294664">
    <property type="component" value="Unassembled WGS sequence"/>
</dbReference>
<comment type="similarity">
    <text evidence="7">Belongs to the class I-like SAM-binding methyltransferase superfamily. TrmB family.</text>
</comment>
<dbReference type="GO" id="GO:0043527">
    <property type="term" value="C:tRNA methyltransferase complex"/>
    <property type="evidence" value="ECO:0007669"/>
    <property type="project" value="TreeGrafter"/>
</dbReference>
<comment type="caution">
    <text evidence="7">Lacks conserved residue(s) required for the propagation of feature annotation.</text>
</comment>
<evidence type="ECO:0000256" key="7">
    <source>
        <dbReference type="HAMAP-Rule" id="MF_01057"/>
    </source>
</evidence>
<dbReference type="InterPro" id="IPR029063">
    <property type="entry name" value="SAM-dependent_MTases_sf"/>
</dbReference>
<comment type="caution">
    <text evidence="9">The sequence shown here is derived from an EMBL/GenBank/DDBJ whole genome shotgun (WGS) entry which is preliminary data.</text>
</comment>
<evidence type="ECO:0000256" key="4">
    <source>
        <dbReference type="ARBA" id="ARBA00022679"/>
    </source>
</evidence>
<dbReference type="PROSITE" id="PS51625">
    <property type="entry name" value="SAM_MT_TRMB"/>
    <property type="match status" value="1"/>
</dbReference>
<dbReference type="AlphaFoldDB" id="A0A4R3LZP9"/>
<gene>
    <name evidence="7" type="primary">trmB</name>
    <name evidence="9" type="ORF">EDC64_103348</name>
</gene>
<proteinExistence type="inferred from homology"/>
<dbReference type="UniPathway" id="UPA00989"/>
<dbReference type="SUPFAM" id="SSF53335">
    <property type="entry name" value="S-adenosyl-L-methionine-dependent methyltransferases"/>
    <property type="match status" value="1"/>
</dbReference>
<evidence type="ECO:0000256" key="5">
    <source>
        <dbReference type="ARBA" id="ARBA00022691"/>
    </source>
</evidence>
<dbReference type="PANTHER" id="PTHR23417">
    <property type="entry name" value="3-DEOXY-D-MANNO-OCTULOSONIC-ACID TRANSFERASE/TRNA GUANINE-N 7 - -METHYLTRANSFERASE"/>
    <property type="match status" value="1"/>
</dbReference>
<comment type="function">
    <text evidence="2 7">Catalyzes the formation of N(7)-methylguanine at position 46 (m7G46) in tRNA.</text>
</comment>
<dbReference type="GO" id="GO:0008176">
    <property type="term" value="F:tRNA (guanine(46)-N7)-methyltransferase activity"/>
    <property type="evidence" value="ECO:0007669"/>
    <property type="project" value="UniProtKB-UniRule"/>
</dbReference>
<feature type="binding site" evidence="7">
    <location>
        <position position="159"/>
    </location>
    <ligand>
        <name>substrate</name>
    </ligand>
</feature>
<feature type="binding site" evidence="7">
    <location>
        <position position="81"/>
    </location>
    <ligand>
        <name>S-adenosyl-L-methionine</name>
        <dbReference type="ChEBI" id="CHEBI:59789"/>
    </ligand>
</feature>
<evidence type="ECO:0000256" key="1">
    <source>
        <dbReference type="ARBA" id="ARBA00000142"/>
    </source>
</evidence>
<sequence>MSVKPDADGITNETVFTQAGPRRDPQTGQMAALHGRRVGKPLRALQAASHARLIGRYRLALADLADPAALFATPPEDLALEIGFGGGEHLVAEAARAPRTGFFGVEPFLNGMARALADIEAAGLDNVRVFDDDAALLLARLPPSCLARVDLLYPDPWPKRRHWRRRFVRPDNLDLIARALRPGGLFRFASDVPDYVDWTLREVRAHGALAWTAARADDWRRPFPAWPGTRYEAKARAAGRQATYLAFRKG</sequence>
<dbReference type="HAMAP" id="MF_01057">
    <property type="entry name" value="tRNA_methyltr_TrmB"/>
    <property type="match status" value="1"/>
</dbReference>
<keyword evidence="10" id="KW-1185">Reference proteome</keyword>
<feature type="binding site" evidence="7">
    <location>
        <position position="106"/>
    </location>
    <ligand>
        <name>S-adenosyl-L-methionine</name>
        <dbReference type="ChEBI" id="CHEBI:59789"/>
    </ligand>
</feature>
<protein>
    <recommendedName>
        <fullName evidence="7">tRNA (guanine-N(7)-)-methyltransferase</fullName>
        <ecNumber evidence="7">2.1.1.33</ecNumber>
    </recommendedName>
    <alternativeName>
        <fullName evidence="7">tRNA (guanine(46)-N(7))-methyltransferase</fullName>
    </alternativeName>
    <alternativeName>
        <fullName evidence="7">tRNA(m7G46)-methyltransferase</fullName>
    </alternativeName>
</protein>
<dbReference type="EMBL" id="SMAI01000003">
    <property type="protein sequence ID" value="TCT06244.1"/>
    <property type="molecule type" value="Genomic_DNA"/>
</dbReference>
<dbReference type="Gene3D" id="3.40.50.150">
    <property type="entry name" value="Vaccinia Virus protein VP39"/>
    <property type="match status" value="1"/>
</dbReference>
<feature type="binding site" evidence="7">
    <location>
        <position position="133"/>
    </location>
    <ligand>
        <name>S-adenosyl-L-methionine</name>
        <dbReference type="ChEBI" id="CHEBI:59789"/>
    </ligand>
</feature>
<keyword evidence="6 7" id="KW-0819">tRNA processing</keyword>
<feature type="binding site" evidence="7">
    <location>
        <begin position="229"/>
        <end position="232"/>
    </location>
    <ligand>
        <name>substrate</name>
    </ligand>
</feature>
<reference evidence="9 10" key="1">
    <citation type="submission" date="2019-03" db="EMBL/GenBank/DDBJ databases">
        <title>Genomic Encyclopedia of Type Strains, Phase IV (KMG-IV): sequencing the most valuable type-strain genomes for metagenomic binning, comparative biology and taxonomic classification.</title>
        <authorList>
            <person name="Goeker M."/>
        </authorList>
    </citation>
    <scope>NUCLEOTIDE SEQUENCE [LARGE SCALE GENOMIC DNA]</scope>
    <source>
        <strain evidence="9 10">DSM 9035</strain>
    </source>
</reference>